<feature type="chain" id="PRO_5038722634" evidence="7">
    <location>
        <begin position="22"/>
        <end position="358"/>
    </location>
</feature>
<evidence type="ECO:0000256" key="6">
    <source>
        <dbReference type="ARBA" id="ARBA00023288"/>
    </source>
</evidence>
<dbReference type="Proteomes" id="UP000659630">
    <property type="component" value="Unassembled WGS sequence"/>
</dbReference>
<proteinExistence type="inferred from homology"/>
<evidence type="ECO:0000313" key="9">
    <source>
        <dbReference type="EMBL" id="MBC5580037.1"/>
    </source>
</evidence>
<dbReference type="InterPro" id="IPR003760">
    <property type="entry name" value="PnrA-like"/>
</dbReference>
<keyword evidence="6" id="KW-0449">Lipoprotein</keyword>
<dbReference type="EMBL" id="JACONZ010000001">
    <property type="protein sequence ID" value="MBC5580037.1"/>
    <property type="molecule type" value="Genomic_DNA"/>
</dbReference>
<evidence type="ECO:0000256" key="5">
    <source>
        <dbReference type="ARBA" id="ARBA00023136"/>
    </source>
</evidence>
<accession>A0A923ID53</accession>
<dbReference type="Pfam" id="PF02608">
    <property type="entry name" value="Bmp"/>
    <property type="match status" value="1"/>
</dbReference>
<comment type="similarity">
    <text evidence="2">Belongs to the BMP lipoprotein family.</text>
</comment>
<dbReference type="Gene3D" id="3.40.50.2300">
    <property type="match status" value="2"/>
</dbReference>
<keyword evidence="5" id="KW-0472">Membrane</keyword>
<keyword evidence="3" id="KW-1003">Cell membrane</keyword>
<dbReference type="PANTHER" id="PTHR34296">
    <property type="entry name" value="TRANSCRIPTIONAL ACTIVATOR PROTEIN MED"/>
    <property type="match status" value="1"/>
</dbReference>
<evidence type="ECO:0000256" key="1">
    <source>
        <dbReference type="ARBA" id="ARBA00004193"/>
    </source>
</evidence>
<sequence>MKKVLSLILALAMAASLAACGGGGSSSAAPASQSGAGTSQPASQASGEQPKSACYITQYGLSAPFTAMCWEGVSSLEEEGWKVKCMEVAETTEFPDQIRAMAAEGYSVIVTEFDALAEVAVQLSKELEEQYPDLQIFLNDSYVDSSSTNNCANIICDPWESSFVAGFVAAMTTEKDVVGWIGHTDSPTQDRFRYGYEAGVKYAGNGKEVVVAYTGDSNDSVKGQEAAKAMIANYGVDTIYQAANTSGLGVILECKEAGIHCIGVDMWQGGEYGQETVFWSALKPINDAINECVRAAQAGEWEGNMFYYDLAHGAKVYDQRDFDLLDKDLQQKVLDLTEEIAAGNVDVYEGYDDYRYQA</sequence>
<comment type="subcellular location">
    <subcellularLocation>
        <location evidence="1">Cell membrane</location>
        <topology evidence="1">Lipid-anchor</topology>
    </subcellularLocation>
</comment>
<protein>
    <submittedName>
        <fullName evidence="9">BMP family ABC transporter substrate-binding protein</fullName>
    </submittedName>
</protein>
<keyword evidence="4 7" id="KW-0732">Signal</keyword>
<feature type="domain" description="ABC transporter substrate-binding protein PnrA-like" evidence="8">
    <location>
        <begin position="63"/>
        <end position="348"/>
    </location>
</feature>
<reference evidence="9" key="1">
    <citation type="submission" date="2020-08" db="EMBL/GenBank/DDBJ databases">
        <title>Genome public.</title>
        <authorList>
            <person name="Liu C."/>
            <person name="Sun Q."/>
        </authorList>
    </citation>
    <scope>NUCLEOTIDE SEQUENCE</scope>
    <source>
        <strain evidence="9">BX8</strain>
    </source>
</reference>
<gene>
    <name evidence="9" type="ORF">H8S23_00780</name>
</gene>
<evidence type="ECO:0000313" key="10">
    <source>
        <dbReference type="Proteomes" id="UP000659630"/>
    </source>
</evidence>
<organism evidence="9 10">
    <name type="scientific">Anaerofilum hominis</name>
    <dbReference type="NCBI Taxonomy" id="2763016"/>
    <lineage>
        <taxon>Bacteria</taxon>
        <taxon>Bacillati</taxon>
        <taxon>Bacillota</taxon>
        <taxon>Clostridia</taxon>
        <taxon>Eubacteriales</taxon>
        <taxon>Oscillospiraceae</taxon>
        <taxon>Anaerofilum</taxon>
    </lineage>
</organism>
<evidence type="ECO:0000259" key="8">
    <source>
        <dbReference type="Pfam" id="PF02608"/>
    </source>
</evidence>
<dbReference type="RefSeq" id="WP_186886414.1">
    <property type="nucleotide sequence ID" value="NZ_JACONZ010000001.1"/>
</dbReference>
<name>A0A923ID53_9FIRM</name>
<dbReference type="PROSITE" id="PS51257">
    <property type="entry name" value="PROKAR_LIPOPROTEIN"/>
    <property type="match status" value="1"/>
</dbReference>
<dbReference type="PANTHER" id="PTHR34296:SF2">
    <property type="entry name" value="ABC TRANSPORTER GUANOSINE-BINDING PROTEIN NUPN"/>
    <property type="match status" value="1"/>
</dbReference>
<evidence type="ECO:0000256" key="3">
    <source>
        <dbReference type="ARBA" id="ARBA00022475"/>
    </source>
</evidence>
<dbReference type="GO" id="GO:0005886">
    <property type="term" value="C:plasma membrane"/>
    <property type="evidence" value="ECO:0007669"/>
    <property type="project" value="UniProtKB-SubCell"/>
</dbReference>
<dbReference type="SUPFAM" id="SSF53822">
    <property type="entry name" value="Periplasmic binding protein-like I"/>
    <property type="match status" value="1"/>
</dbReference>
<evidence type="ECO:0000256" key="2">
    <source>
        <dbReference type="ARBA" id="ARBA00008610"/>
    </source>
</evidence>
<dbReference type="InterPro" id="IPR050957">
    <property type="entry name" value="BMP_lipoprotein"/>
</dbReference>
<evidence type="ECO:0000256" key="4">
    <source>
        <dbReference type="ARBA" id="ARBA00022729"/>
    </source>
</evidence>
<evidence type="ECO:0000256" key="7">
    <source>
        <dbReference type="SAM" id="SignalP"/>
    </source>
</evidence>
<dbReference type="InterPro" id="IPR028082">
    <property type="entry name" value="Peripla_BP_I"/>
</dbReference>
<dbReference type="AlphaFoldDB" id="A0A923ID53"/>
<feature type="signal peptide" evidence="7">
    <location>
        <begin position="1"/>
        <end position="21"/>
    </location>
</feature>
<keyword evidence="10" id="KW-1185">Reference proteome</keyword>
<comment type="caution">
    <text evidence="9">The sequence shown here is derived from an EMBL/GenBank/DDBJ whole genome shotgun (WGS) entry which is preliminary data.</text>
</comment>